<evidence type="ECO:0000256" key="2">
    <source>
        <dbReference type="ARBA" id="ARBA00005594"/>
    </source>
</evidence>
<accession>A0A060TCJ7</accession>
<comment type="catalytic activity">
    <reaction evidence="11">
        <text>tRNA(Met) + L-methionine + ATP = L-methionyl-tRNA(Met) + AMP + diphosphate</text>
        <dbReference type="Rhea" id="RHEA:13481"/>
        <dbReference type="Rhea" id="RHEA-COMP:9667"/>
        <dbReference type="Rhea" id="RHEA-COMP:9698"/>
        <dbReference type="ChEBI" id="CHEBI:30616"/>
        <dbReference type="ChEBI" id="CHEBI:33019"/>
        <dbReference type="ChEBI" id="CHEBI:57844"/>
        <dbReference type="ChEBI" id="CHEBI:78442"/>
        <dbReference type="ChEBI" id="CHEBI:78530"/>
        <dbReference type="ChEBI" id="CHEBI:456215"/>
        <dbReference type="EC" id="6.1.1.10"/>
    </reaction>
</comment>
<dbReference type="PANTHER" id="PTHR45765:SF1">
    <property type="entry name" value="METHIONINE--TRNA LIGASE, CYTOPLASMIC"/>
    <property type="match status" value="1"/>
</dbReference>
<protein>
    <recommendedName>
        <fullName evidence="3">methionine--tRNA ligase</fullName>
        <ecNumber evidence="3">6.1.1.10</ecNumber>
    </recommendedName>
    <alternativeName>
        <fullName evidence="10">Methionyl-tRNA synthetase</fullName>
    </alternativeName>
</protein>
<dbReference type="EMBL" id="HG937694">
    <property type="protein sequence ID" value="CDP38663.1"/>
    <property type="molecule type" value="Genomic_DNA"/>
</dbReference>
<proteinExistence type="inferred from homology"/>
<dbReference type="Pfam" id="PF09334">
    <property type="entry name" value="tRNA-synt_1g"/>
    <property type="match status" value="1"/>
</dbReference>
<dbReference type="GO" id="GO:0005524">
    <property type="term" value="F:ATP binding"/>
    <property type="evidence" value="ECO:0007669"/>
    <property type="project" value="UniProtKB-KW"/>
</dbReference>
<dbReference type="Pfam" id="PF19303">
    <property type="entry name" value="Anticodon_3"/>
    <property type="match status" value="1"/>
</dbReference>
<evidence type="ECO:0000259" key="13">
    <source>
        <dbReference type="Pfam" id="PF09334"/>
    </source>
</evidence>
<dbReference type="SUPFAM" id="SSF57770">
    <property type="entry name" value="Methionyl-tRNA synthetase (MetRS), Zn-domain"/>
    <property type="match status" value="1"/>
</dbReference>
<reference evidence="15" key="2">
    <citation type="submission" date="2014-06" db="EMBL/GenBank/DDBJ databases">
        <title>The complete genome of Blastobotrys (Arxula) adeninivorans LS3 - a yeast of biotechnological interest.</title>
        <authorList>
            <person name="Kunze G."/>
            <person name="Gaillardin C."/>
            <person name="Czernicka M."/>
            <person name="Durrens P."/>
            <person name="Martin T."/>
            <person name="Boer E."/>
            <person name="Gabaldon T."/>
            <person name="Cruz J."/>
            <person name="Talla E."/>
            <person name="Marck C."/>
            <person name="Goffeau A."/>
            <person name="Barbe V."/>
            <person name="Baret P."/>
            <person name="Baronian K."/>
            <person name="Beier S."/>
            <person name="Bleykasten C."/>
            <person name="Bode R."/>
            <person name="Casaregola S."/>
            <person name="Despons L."/>
            <person name="Fairhead C."/>
            <person name="Giersberg M."/>
            <person name="Gierski P."/>
            <person name="Hahnel U."/>
            <person name="Hartmann A."/>
            <person name="Jankowska D."/>
            <person name="Jubin C."/>
            <person name="Jung P."/>
            <person name="Lafontaine I."/>
            <person name="Leh-Louis V."/>
            <person name="Lemaire M."/>
            <person name="Marcet-Houben M."/>
            <person name="Mascher M."/>
            <person name="Morel G."/>
            <person name="Richard G.-F."/>
            <person name="Riechen J."/>
            <person name="Sacerdot C."/>
            <person name="Sarkar A."/>
            <person name="Savel G."/>
            <person name="Schacherer J."/>
            <person name="Sherman D."/>
            <person name="Straub M.-L."/>
            <person name="Stein N."/>
            <person name="Thierry A."/>
            <person name="Trautwein-Schult A."/>
            <person name="Westhof E."/>
            <person name="Worch S."/>
            <person name="Dujon B."/>
            <person name="Souciet J.-L."/>
            <person name="Wincker P."/>
            <person name="Scholz U."/>
            <person name="Neuveglise N."/>
        </authorList>
    </citation>
    <scope>NUCLEOTIDE SEQUENCE</scope>
    <source>
        <strain evidence="15">LS3</strain>
    </source>
</reference>
<dbReference type="InterPro" id="IPR023458">
    <property type="entry name" value="Met-tRNA_ligase_1"/>
</dbReference>
<evidence type="ECO:0000256" key="7">
    <source>
        <dbReference type="ARBA" id="ARBA00022840"/>
    </source>
</evidence>
<keyword evidence="9 12" id="KW-0030">Aminoacyl-tRNA synthetase</keyword>
<dbReference type="InterPro" id="IPR015413">
    <property type="entry name" value="Methionyl/Leucyl_tRNA_Synth"/>
</dbReference>
<dbReference type="FunFam" id="1.10.730.10:FF:000037">
    <property type="entry name" value="Methionyl-tRNA synthetase"/>
    <property type="match status" value="1"/>
</dbReference>
<name>A0A060TCJ7_BLAAD</name>
<keyword evidence="5 12" id="KW-0436">Ligase</keyword>
<keyword evidence="8 12" id="KW-0648">Protein biosynthesis</keyword>
<evidence type="ECO:0000256" key="5">
    <source>
        <dbReference type="ARBA" id="ARBA00022598"/>
    </source>
</evidence>
<dbReference type="GO" id="GO:0004825">
    <property type="term" value="F:methionine-tRNA ligase activity"/>
    <property type="evidence" value="ECO:0007669"/>
    <property type="project" value="UniProtKB-EC"/>
</dbReference>
<dbReference type="PRINTS" id="PR01041">
    <property type="entry name" value="TRNASYNTHMET"/>
</dbReference>
<dbReference type="InterPro" id="IPR033911">
    <property type="entry name" value="MetRS_core"/>
</dbReference>
<gene>
    <name evidence="15" type="ORF">GNLVRS02_ARAD1D39688g</name>
</gene>
<comment type="subcellular location">
    <subcellularLocation>
        <location evidence="1">Cytoplasm</location>
    </subcellularLocation>
</comment>
<dbReference type="InterPro" id="IPR029038">
    <property type="entry name" value="MetRS_Zn"/>
</dbReference>
<dbReference type="GO" id="GO:0006431">
    <property type="term" value="P:methionyl-tRNA aminoacylation"/>
    <property type="evidence" value="ECO:0007669"/>
    <property type="project" value="InterPro"/>
</dbReference>
<dbReference type="GO" id="GO:0017102">
    <property type="term" value="C:methionyl glutamyl tRNA synthetase complex"/>
    <property type="evidence" value="ECO:0007669"/>
    <property type="project" value="UniProtKB-ARBA"/>
</dbReference>
<dbReference type="InterPro" id="IPR001412">
    <property type="entry name" value="aa-tRNA-synth_I_CS"/>
</dbReference>
<dbReference type="GO" id="GO:0017101">
    <property type="term" value="C:aminoacyl-tRNA synthetase multienzyme complex"/>
    <property type="evidence" value="ECO:0007669"/>
    <property type="project" value="TreeGrafter"/>
</dbReference>
<dbReference type="NCBIfam" id="TIGR00398">
    <property type="entry name" value="metG"/>
    <property type="match status" value="1"/>
</dbReference>
<dbReference type="CDD" id="cd00814">
    <property type="entry name" value="MetRS_core"/>
    <property type="match status" value="1"/>
</dbReference>
<dbReference type="GO" id="GO:0005829">
    <property type="term" value="C:cytosol"/>
    <property type="evidence" value="ECO:0007669"/>
    <property type="project" value="TreeGrafter"/>
</dbReference>
<dbReference type="HAMAP" id="MF_00098">
    <property type="entry name" value="Met_tRNA_synth_type1"/>
    <property type="match status" value="1"/>
</dbReference>
<dbReference type="PhylomeDB" id="A0A060TCJ7"/>
<reference evidence="15" key="1">
    <citation type="submission" date="2014-02" db="EMBL/GenBank/DDBJ databases">
        <authorList>
            <person name="Genoscope - CEA"/>
        </authorList>
    </citation>
    <scope>NUCLEOTIDE SEQUENCE</scope>
    <source>
        <strain evidence="15">LS3</strain>
    </source>
</reference>
<dbReference type="SUPFAM" id="SSF52374">
    <property type="entry name" value="Nucleotidylyl transferase"/>
    <property type="match status" value="1"/>
</dbReference>
<sequence>MSVLVCPQASTPLELAQVTKAVLAVALFDPSVKIEPGPVASPVLKISPDSSLIEPNAIVRYLAKTETSKADNVVISLEETVLYGSLKQGVKLDEKAATPLSDKLPAGTNIGPATVILFSALHGLVSFLGKVALSQDLQIALWYQKLSGNARIQTALKGLAPFFTKSASPASVSRSVSSAAAAKPDAANDKPKPERTGAVKVDESVLRKKHDGVILPKEGERNVLITSALPYVNNVPHLGNIVGSVLSADVFSRYAKARNYNTLYICGTDEYGTATETKALEEKMSPYELTTKYYTIHKGVYEWFQIGFDYFGRTSTEKQTEICQDIFLKVHKNDFTEVQTSEQLYCNEHKGFLADRFVEGTCPKCGYEDARGDQCDSCGQLLNPFELINPRCKLDNSDPVKRETKHIYLSLDKLQDKIAEWNEKSQSEGQWSKNGKVITESWLKEGLRPRAITRDLKWGVPVPLEEFKDKVFYVWFDACIGYVSITANYTDEWQKWWKNPDNVKLYQFMGKDNVPFHTVVFPGTEIATGEQWTMLHHLSTTEYLQYEGGKFSKSRGLGVFGNTAQDIGLSPSLWRYYLISARPESSDSQFSWSEFVARNNSELLANLGNFVNRLVKFVIAKYNGVIPDYDPKALGEKYTTFSKEINELIKAFVDAMEGVHLRLGLETAMQISARGNQFLQENKLDNTLFAQSPEKANAVVGVGLNLIYILSAVLTPFMPETSDSILEQLNAPERAIPDSFDFGLKGGHNIGKAKYLFKRIEESKIDEWRAKYGGKQE</sequence>
<evidence type="ECO:0000313" key="15">
    <source>
        <dbReference type="EMBL" id="CDP38663.1"/>
    </source>
</evidence>
<dbReference type="EC" id="6.1.1.10" evidence="3"/>
<comment type="similarity">
    <text evidence="2 12">Belongs to the class-I aminoacyl-tRNA synthetase family.</text>
</comment>
<dbReference type="CDD" id="cd07957">
    <property type="entry name" value="Anticodon_Ia_Met"/>
    <property type="match status" value="1"/>
</dbReference>
<evidence type="ECO:0000256" key="6">
    <source>
        <dbReference type="ARBA" id="ARBA00022741"/>
    </source>
</evidence>
<dbReference type="GO" id="GO:0010494">
    <property type="term" value="C:cytoplasmic stress granule"/>
    <property type="evidence" value="ECO:0007669"/>
    <property type="project" value="UniProtKB-ARBA"/>
</dbReference>
<dbReference type="Gene3D" id="1.10.730.10">
    <property type="entry name" value="Isoleucyl-tRNA Synthetase, Domain 1"/>
    <property type="match status" value="1"/>
</dbReference>
<evidence type="ECO:0000256" key="9">
    <source>
        <dbReference type="ARBA" id="ARBA00023146"/>
    </source>
</evidence>
<dbReference type="PROSITE" id="PS00178">
    <property type="entry name" value="AA_TRNA_LIGASE_I"/>
    <property type="match status" value="1"/>
</dbReference>
<evidence type="ECO:0000259" key="14">
    <source>
        <dbReference type="Pfam" id="PF19303"/>
    </source>
</evidence>
<dbReference type="FunFam" id="2.20.28.20:FF:000001">
    <property type="entry name" value="Methionine--tRNA ligase"/>
    <property type="match status" value="1"/>
</dbReference>
<evidence type="ECO:0000256" key="1">
    <source>
        <dbReference type="ARBA" id="ARBA00004496"/>
    </source>
</evidence>
<evidence type="ECO:0000256" key="8">
    <source>
        <dbReference type="ARBA" id="ARBA00022917"/>
    </source>
</evidence>
<evidence type="ECO:0000256" key="12">
    <source>
        <dbReference type="RuleBase" id="RU363039"/>
    </source>
</evidence>
<dbReference type="SUPFAM" id="SSF47323">
    <property type="entry name" value="Anticodon-binding domain of a subclass of class I aminoacyl-tRNA synthetases"/>
    <property type="match status" value="1"/>
</dbReference>
<feature type="domain" description="Methionyl/Leucyl tRNA synthetase" evidence="13">
    <location>
        <begin position="223"/>
        <end position="614"/>
    </location>
</feature>
<keyword evidence="6 12" id="KW-0547">Nucleotide-binding</keyword>
<evidence type="ECO:0000256" key="10">
    <source>
        <dbReference type="ARBA" id="ARBA00030904"/>
    </source>
</evidence>
<dbReference type="InterPro" id="IPR041872">
    <property type="entry name" value="Anticodon_Met"/>
</dbReference>
<dbReference type="InterPro" id="IPR009080">
    <property type="entry name" value="tRNAsynth_Ia_anticodon-bd"/>
</dbReference>
<dbReference type="AlphaFoldDB" id="A0A060TCJ7"/>
<evidence type="ECO:0000256" key="11">
    <source>
        <dbReference type="ARBA" id="ARBA00047364"/>
    </source>
</evidence>
<dbReference type="PANTHER" id="PTHR45765">
    <property type="entry name" value="METHIONINE--TRNA LIGASE"/>
    <property type="match status" value="1"/>
</dbReference>
<organism evidence="15">
    <name type="scientific">Blastobotrys adeninivorans</name>
    <name type="common">Yeast</name>
    <name type="synonym">Arxula adeninivorans</name>
    <dbReference type="NCBI Taxonomy" id="409370"/>
    <lineage>
        <taxon>Eukaryota</taxon>
        <taxon>Fungi</taxon>
        <taxon>Dikarya</taxon>
        <taxon>Ascomycota</taxon>
        <taxon>Saccharomycotina</taxon>
        <taxon>Dipodascomycetes</taxon>
        <taxon>Dipodascales</taxon>
        <taxon>Trichomonascaceae</taxon>
        <taxon>Blastobotrys</taxon>
    </lineage>
</organism>
<evidence type="ECO:0000256" key="3">
    <source>
        <dbReference type="ARBA" id="ARBA00012838"/>
    </source>
</evidence>
<keyword evidence="7 12" id="KW-0067">ATP-binding</keyword>
<dbReference type="Gene3D" id="2.20.28.20">
    <property type="entry name" value="Methionyl-tRNA synthetase, Zn-domain"/>
    <property type="match status" value="1"/>
</dbReference>
<dbReference type="InterPro" id="IPR014729">
    <property type="entry name" value="Rossmann-like_a/b/a_fold"/>
</dbReference>
<dbReference type="Gene3D" id="3.40.50.620">
    <property type="entry name" value="HUPs"/>
    <property type="match status" value="1"/>
</dbReference>
<feature type="domain" description="Methionyl-tRNA synthetase anticodon-binding" evidence="14">
    <location>
        <begin position="633"/>
        <end position="776"/>
    </location>
</feature>
<dbReference type="InterPro" id="IPR014758">
    <property type="entry name" value="Met-tRNA_synth"/>
</dbReference>
<evidence type="ECO:0000256" key="4">
    <source>
        <dbReference type="ARBA" id="ARBA00022490"/>
    </source>
</evidence>
<keyword evidence="4" id="KW-0963">Cytoplasm</keyword>